<dbReference type="SUPFAM" id="SSF53271">
    <property type="entry name" value="PRTase-like"/>
    <property type="match status" value="1"/>
</dbReference>
<dbReference type="Proteomes" id="UP000389128">
    <property type="component" value="Unassembled WGS sequence"/>
</dbReference>
<dbReference type="InterPro" id="IPR029057">
    <property type="entry name" value="PRTase-like"/>
</dbReference>
<evidence type="ECO:0000313" key="3">
    <source>
        <dbReference type="EMBL" id="TYC54913.1"/>
    </source>
</evidence>
<dbReference type="PANTHER" id="PTHR47505:SF1">
    <property type="entry name" value="DNA UTILIZATION PROTEIN YHGH"/>
    <property type="match status" value="1"/>
</dbReference>
<protein>
    <submittedName>
        <fullName evidence="3">ComF family protein</fullName>
    </submittedName>
</protein>
<dbReference type="AlphaFoldDB" id="A0A6C2CNE7"/>
<feature type="domain" description="Phosphoribosyltransferase" evidence="2">
    <location>
        <begin position="96"/>
        <end position="191"/>
    </location>
</feature>
<dbReference type="PANTHER" id="PTHR47505">
    <property type="entry name" value="DNA UTILIZATION PROTEIN YHGH"/>
    <property type="match status" value="1"/>
</dbReference>
<comment type="caution">
    <text evidence="3">The sequence shown here is derived from an EMBL/GenBank/DDBJ whole genome shotgun (WGS) entry which is preliminary data.</text>
</comment>
<keyword evidence="4" id="KW-1185">Reference proteome</keyword>
<gene>
    <name evidence="3" type="ORF">ETQ85_17095</name>
</gene>
<comment type="similarity">
    <text evidence="1">Belongs to the ComF/GntX family.</text>
</comment>
<evidence type="ECO:0000259" key="2">
    <source>
        <dbReference type="Pfam" id="PF00156"/>
    </source>
</evidence>
<proteinExistence type="inferred from homology"/>
<reference evidence="3 4" key="1">
    <citation type="submission" date="2019-01" db="EMBL/GenBank/DDBJ databases">
        <title>Zoogloea oleivorans genome sequencing and assembly.</title>
        <authorList>
            <person name="Tancsics A."/>
            <person name="Farkas M."/>
            <person name="Kriszt B."/>
            <person name="Maroti G."/>
            <person name="Horvath B."/>
        </authorList>
    </citation>
    <scope>NUCLEOTIDE SEQUENCE [LARGE SCALE GENOMIC DNA]</scope>
    <source>
        <strain evidence="3 4">Buc</strain>
    </source>
</reference>
<sequence>MDSLPGRGLARCAVCGIFLPTGTVCGACLRNPPPFDATRAALDYGFPLDKLVHALKYGHRLAMTRLFVDLMLAQPVPAADVVIPMPLHPARLRARGFNQAAELARPLARAWGLPILLDSVVRDVDTQPQAGLPWKERSANVQGAFRVCGSVQDLRVVVVDDVMTTGETIAELARTLKGVGALRVENRVVARTPRPG</sequence>
<evidence type="ECO:0000256" key="1">
    <source>
        <dbReference type="ARBA" id="ARBA00008007"/>
    </source>
</evidence>
<organism evidence="3 4">
    <name type="scientific">Zoogloea oleivorans</name>
    <dbReference type="NCBI Taxonomy" id="1552750"/>
    <lineage>
        <taxon>Bacteria</taxon>
        <taxon>Pseudomonadati</taxon>
        <taxon>Pseudomonadota</taxon>
        <taxon>Betaproteobacteria</taxon>
        <taxon>Rhodocyclales</taxon>
        <taxon>Zoogloeaceae</taxon>
        <taxon>Zoogloea</taxon>
    </lineage>
</organism>
<evidence type="ECO:0000313" key="4">
    <source>
        <dbReference type="Proteomes" id="UP000389128"/>
    </source>
</evidence>
<name>A0A6C2CNE7_9RHOO</name>
<dbReference type="InterPro" id="IPR051910">
    <property type="entry name" value="ComF/GntX_DNA_util-trans"/>
</dbReference>
<dbReference type="OrthoDB" id="9793412at2"/>
<dbReference type="EMBL" id="SDKK01000016">
    <property type="protein sequence ID" value="TYC54913.1"/>
    <property type="molecule type" value="Genomic_DNA"/>
</dbReference>
<dbReference type="Pfam" id="PF00156">
    <property type="entry name" value="Pribosyltran"/>
    <property type="match status" value="1"/>
</dbReference>
<dbReference type="Gene3D" id="3.40.50.2020">
    <property type="match status" value="1"/>
</dbReference>
<accession>A0A6C2CNE7</accession>
<dbReference type="InterPro" id="IPR000836">
    <property type="entry name" value="PRTase_dom"/>
</dbReference>